<dbReference type="InterPro" id="IPR036691">
    <property type="entry name" value="Endo/exonu/phosph_ase_sf"/>
</dbReference>
<dbReference type="EMBL" id="JANJYI010000007">
    <property type="protein sequence ID" value="KAK2642480.1"/>
    <property type="molecule type" value="Genomic_DNA"/>
</dbReference>
<evidence type="ECO:0000313" key="2">
    <source>
        <dbReference type="Proteomes" id="UP001280121"/>
    </source>
</evidence>
<name>A0AAD9WU92_9ROSI</name>
<accession>A0AAD9WU92</accession>
<keyword evidence="2" id="KW-1185">Reference proteome</keyword>
<dbReference type="Proteomes" id="UP001280121">
    <property type="component" value="Unassembled WGS sequence"/>
</dbReference>
<proteinExistence type="predicted"/>
<comment type="caution">
    <text evidence="1">The sequence shown here is derived from an EMBL/GenBank/DDBJ whole genome shotgun (WGS) entry which is preliminary data.</text>
</comment>
<dbReference type="SUPFAM" id="SSF56219">
    <property type="entry name" value="DNase I-like"/>
    <property type="match status" value="1"/>
</dbReference>
<organism evidence="1 2">
    <name type="scientific">Dipteronia dyeriana</name>
    <dbReference type="NCBI Taxonomy" id="168575"/>
    <lineage>
        <taxon>Eukaryota</taxon>
        <taxon>Viridiplantae</taxon>
        <taxon>Streptophyta</taxon>
        <taxon>Embryophyta</taxon>
        <taxon>Tracheophyta</taxon>
        <taxon>Spermatophyta</taxon>
        <taxon>Magnoliopsida</taxon>
        <taxon>eudicotyledons</taxon>
        <taxon>Gunneridae</taxon>
        <taxon>Pentapetalae</taxon>
        <taxon>rosids</taxon>
        <taxon>malvids</taxon>
        <taxon>Sapindales</taxon>
        <taxon>Sapindaceae</taxon>
        <taxon>Hippocastanoideae</taxon>
        <taxon>Acereae</taxon>
        <taxon>Dipteronia</taxon>
    </lineage>
</organism>
<evidence type="ECO:0000313" key="1">
    <source>
        <dbReference type="EMBL" id="KAK2642480.1"/>
    </source>
</evidence>
<protein>
    <submittedName>
        <fullName evidence="1">Uncharacterized protein</fullName>
    </submittedName>
</protein>
<sequence>MLAMTWNVRGLGKAEKMRKVRSVILDQKPVVFFIPESKLGIFDCRVIKSIGGAALTGGVGVEAVGSVGGLITLRNEDVISVTDCISSSSCITVVGVLNKLGKEVAW</sequence>
<dbReference type="AlphaFoldDB" id="A0AAD9WU92"/>
<reference evidence="1" key="1">
    <citation type="journal article" date="2023" name="Plant J.">
        <title>Genome sequences and population genomics provide insights into the demographic history, inbreeding, and mutation load of two 'living fossil' tree species of Dipteronia.</title>
        <authorList>
            <person name="Feng Y."/>
            <person name="Comes H.P."/>
            <person name="Chen J."/>
            <person name="Zhu S."/>
            <person name="Lu R."/>
            <person name="Zhang X."/>
            <person name="Li P."/>
            <person name="Qiu J."/>
            <person name="Olsen K.M."/>
            <person name="Qiu Y."/>
        </authorList>
    </citation>
    <scope>NUCLEOTIDE SEQUENCE</scope>
    <source>
        <strain evidence="1">KIB01</strain>
    </source>
</reference>
<gene>
    <name evidence="1" type="ORF">Ddye_024243</name>
</gene>